<accession>A0ABP4ZU46</accession>
<keyword evidence="3" id="KW-0285">Flavoprotein</keyword>
<keyword evidence="9" id="KW-0560">Oxidoreductase</keyword>
<gene>
    <name evidence="16" type="ORF">GCM10009751_29880</name>
</gene>
<feature type="transmembrane region" description="Helical" evidence="14">
    <location>
        <begin position="29"/>
        <end position="47"/>
    </location>
</feature>
<dbReference type="Pfam" id="PF01794">
    <property type="entry name" value="Ferric_reduct"/>
    <property type="match status" value="1"/>
</dbReference>
<proteinExistence type="predicted"/>
<evidence type="ECO:0000256" key="2">
    <source>
        <dbReference type="ARBA" id="ARBA00004141"/>
    </source>
</evidence>
<evidence type="ECO:0000256" key="4">
    <source>
        <dbReference type="ARBA" id="ARBA00022692"/>
    </source>
</evidence>
<dbReference type="PANTHER" id="PTHR47354">
    <property type="entry name" value="NADH OXIDOREDUCTASE HCR"/>
    <property type="match status" value="1"/>
</dbReference>
<dbReference type="PRINTS" id="PR00410">
    <property type="entry name" value="PHEHYDRXLASE"/>
</dbReference>
<evidence type="ECO:0000256" key="7">
    <source>
        <dbReference type="ARBA" id="ARBA00022827"/>
    </source>
</evidence>
<dbReference type="Proteomes" id="UP001501094">
    <property type="component" value="Unassembled WGS sequence"/>
</dbReference>
<evidence type="ECO:0000256" key="1">
    <source>
        <dbReference type="ARBA" id="ARBA00001974"/>
    </source>
</evidence>
<dbReference type="InterPro" id="IPR013130">
    <property type="entry name" value="Fe3_Rdtase_TM_dom"/>
</dbReference>
<dbReference type="RefSeq" id="WP_344104347.1">
    <property type="nucleotide sequence ID" value="NZ_BAAANL010000006.1"/>
</dbReference>
<feature type="transmembrane region" description="Helical" evidence="14">
    <location>
        <begin position="208"/>
        <end position="227"/>
    </location>
</feature>
<evidence type="ECO:0000313" key="16">
    <source>
        <dbReference type="EMBL" id="GAA1869170.1"/>
    </source>
</evidence>
<feature type="transmembrane region" description="Helical" evidence="14">
    <location>
        <begin position="59"/>
        <end position="82"/>
    </location>
</feature>
<protein>
    <submittedName>
        <fullName evidence="16">Ferredoxin reductase family protein</fullName>
    </submittedName>
</protein>
<keyword evidence="6" id="KW-0479">Metal-binding</keyword>
<evidence type="ECO:0000313" key="17">
    <source>
        <dbReference type="Proteomes" id="UP001501094"/>
    </source>
</evidence>
<keyword evidence="4 14" id="KW-0812">Transmembrane</keyword>
<feature type="transmembrane region" description="Helical" evidence="14">
    <location>
        <begin position="145"/>
        <end position="163"/>
    </location>
</feature>
<dbReference type="SUPFAM" id="SSF63380">
    <property type="entry name" value="Riboflavin synthase domain-like"/>
    <property type="match status" value="1"/>
</dbReference>
<evidence type="ECO:0000256" key="10">
    <source>
        <dbReference type="ARBA" id="ARBA00023004"/>
    </source>
</evidence>
<comment type="caution">
    <text evidence="16">The sequence shown here is derived from an EMBL/GenBank/DDBJ whole genome shotgun (WGS) entry which is preliminary data.</text>
</comment>
<keyword evidence="7" id="KW-0274">FAD</keyword>
<evidence type="ECO:0000256" key="11">
    <source>
        <dbReference type="ARBA" id="ARBA00023014"/>
    </source>
</evidence>
<feature type="region of interest" description="Disordered" evidence="13">
    <location>
        <begin position="1"/>
        <end position="25"/>
    </location>
</feature>
<evidence type="ECO:0000256" key="8">
    <source>
        <dbReference type="ARBA" id="ARBA00022989"/>
    </source>
</evidence>
<dbReference type="EMBL" id="BAAANL010000006">
    <property type="protein sequence ID" value="GAA1869170.1"/>
    <property type="molecule type" value="Genomic_DNA"/>
</dbReference>
<dbReference type="InterPro" id="IPR017927">
    <property type="entry name" value="FAD-bd_FR_type"/>
</dbReference>
<evidence type="ECO:0000256" key="12">
    <source>
        <dbReference type="ARBA" id="ARBA00023136"/>
    </source>
</evidence>
<evidence type="ECO:0000256" key="5">
    <source>
        <dbReference type="ARBA" id="ARBA00022714"/>
    </source>
</evidence>
<name>A0ABP4ZU46_9MICO</name>
<dbReference type="SUPFAM" id="SSF52343">
    <property type="entry name" value="Ferredoxin reductase-like, C-terminal NADP-linked domain"/>
    <property type="match status" value="1"/>
</dbReference>
<keyword evidence="10" id="KW-0408">Iron</keyword>
<evidence type="ECO:0000259" key="15">
    <source>
        <dbReference type="PROSITE" id="PS51384"/>
    </source>
</evidence>
<feature type="domain" description="FAD-binding FR-type" evidence="15">
    <location>
        <begin position="233"/>
        <end position="333"/>
    </location>
</feature>
<dbReference type="Gene3D" id="2.40.30.10">
    <property type="entry name" value="Translation factors"/>
    <property type="match status" value="1"/>
</dbReference>
<feature type="transmembrane region" description="Helical" evidence="14">
    <location>
        <begin position="170"/>
        <end position="188"/>
    </location>
</feature>
<dbReference type="PROSITE" id="PS51384">
    <property type="entry name" value="FAD_FR"/>
    <property type="match status" value="1"/>
</dbReference>
<dbReference type="PANTHER" id="PTHR47354:SF8">
    <property type="entry name" value="1,2-PHENYLACETYL-COA EPOXIDASE, SUBUNIT E"/>
    <property type="match status" value="1"/>
</dbReference>
<keyword evidence="12 14" id="KW-0472">Membrane</keyword>
<evidence type="ECO:0000256" key="9">
    <source>
        <dbReference type="ARBA" id="ARBA00023002"/>
    </source>
</evidence>
<evidence type="ECO:0000256" key="6">
    <source>
        <dbReference type="ARBA" id="ARBA00022723"/>
    </source>
</evidence>
<sequence>MTAVATARHGVGRREARGRDTSPGARARAALRLTVPAGGLAVTVFWFGGARTGTDPGTVLSGAGDLAGMLASYFVCVLLVLISRAPGIERLFGLDHLVGWHRSLGAAVVLLVVTHVLLVLTGSARWESTTVWAQVPALLATQPDLWEATIGACLFLLGGITGARLIRRLLSYEVWLTVHLTLYVGIYLTFWHQITGGTHFLADPVARAVWILMYAAAGAALVTWRIARPLWRLTRHVFRVEAVVPESPSTTSVWLQGRHVEELGVQGGQFFLVRFLTRGHLVTAHPYSVSAVPEHGRLRFTVGALGDHSSAVGGLRPGTRVLLEGPFGRFTAARTAAGRVLLIAGGAGIGPIRALAEELVRDGRDVVVVHRASTAEELALAGELAAALGAAYVPLAGRRKALGRDPLAPGPLRAVVPDAAAREVFVCGPPGLVDTVVRSCRRLRIPSRAVHHEELSLS</sequence>
<dbReference type="InterPro" id="IPR017938">
    <property type="entry name" value="Riboflavin_synthase-like_b-brl"/>
</dbReference>
<dbReference type="InterPro" id="IPR050415">
    <property type="entry name" value="MRET"/>
</dbReference>
<evidence type="ECO:0000256" key="3">
    <source>
        <dbReference type="ARBA" id="ARBA00022630"/>
    </source>
</evidence>
<keyword evidence="17" id="KW-1185">Reference proteome</keyword>
<keyword evidence="11" id="KW-0411">Iron-sulfur</keyword>
<organism evidence="16 17">
    <name type="scientific">Myceligenerans crystallogenes</name>
    <dbReference type="NCBI Taxonomy" id="316335"/>
    <lineage>
        <taxon>Bacteria</taxon>
        <taxon>Bacillati</taxon>
        <taxon>Actinomycetota</taxon>
        <taxon>Actinomycetes</taxon>
        <taxon>Micrococcales</taxon>
        <taxon>Promicromonosporaceae</taxon>
        <taxon>Myceligenerans</taxon>
    </lineage>
</organism>
<evidence type="ECO:0000256" key="13">
    <source>
        <dbReference type="SAM" id="MobiDB-lite"/>
    </source>
</evidence>
<evidence type="ECO:0000256" key="14">
    <source>
        <dbReference type="SAM" id="Phobius"/>
    </source>
</evidence>
<dbReference type="InterPro" id="IPR039261">
    <property type="entry name" value="FNR_nucleotide-bd"/>
</dbReference>
<comment type="cofactor">
    <cofactor evidence="1">
        <name>FAD</name>
        <dbReference type="ChEBI" id="CHEBI:57692"/>
    </cofactor>
</comment>
<dbReference type="Gene3D" id="3.40.50.80">
    <property type="entry name" value="Nucleotide-binding domain of ferredoxin-NADP reductase (FNR) module"/>
    <property type="match status" value="1"/>
</dbReference>
<keyword evidence="8 14" id="KW-1133">Transmembrane helix</keyword>
<keyword evidence="5" id="KW-0001">2Fe-2S</keyword>
<comment type="subcellular location">
    <subcellularLocation>
        <location evidence="2">Membrane</location>
        <topology evidence="2">Multi-pass membrane protein</topology>
    </subcellularLocation>
</comment>
<reference evidence="17" key="1">
    <citation type="journal article" date="2019" name="Int. J. Syst. Evol. Microbiol.">
        <title>The Global Catalogue of Microorganisms (GCM) 10K type strain sequencing project: providing services to taxonomists for standard genome sequencing and annotation.</title>
        <authorList>
            <consortium name="The Broad Institute Genomics Platform"/>
            <consortium name="The Broad Institute Genome Sequencing Center for Infectious Disease"/>
            <person name="Wu L."/>
            <person name="Ma J."/>
        </authorList>
    </citation>
    <scope>NUCLEOTIDE SEQUENCE [LARGE SCALE GENOMIC DNA]</scope>
    <source>
        <strain evidence="17">JCM 14326</strain>
    </source>
</reference>
<feature type="transmembrane region" description="Helical" evidence="14">
    <location>
        <begin position="103"/>
        <end position="125"/>
    </location>
</feature>